<dbReference type="SMART" id="SM00487">
    <property type="entry name" value="DEXDc"/>
    <property type="match status" value="1"/>
</dbReference>
<dbReference type="SUPFAM" id="SSF52540">
    <property type="entry name" value="P-loop containing nucleoside triphosphate hydrolases"/>
    <property type="match status" value="2"/>
</dbReference>
<evidence type="ECO:0000259" key="3">
    <source>
        <dbReference type="PROSITE" id="PS50966"/>
    </source>
</evidence>
<keyword evidence="2" id="KW-0479">Metal-binding</keyword>
<feature type="domain" description="Helicase ATP-binding" evidence="4">
    <location>
        <begin position="664"/>
        <end position="823"/>
    </location>
</feature>
<feature type="domain" description="Helicase C-terminal" evidence="5">
    <location>
        <begin position="951"/>
        <end position="1104"/>
    </location>
</feature>
<proteinExistence type="predicted"/>
<dbReference type="PROSITE" id="PS50966">
    <property type="entry name" value="ZF_SWIM"/>
    <property type="match status" value="1"/>
</dbReference>
<dbReference type="Gene3D" id="3.40.50.300">
    <property type="entry name" value="P-loop containing nucleotide triphosphate hydrolases"/>
    <property type="match status" value="1"/>
</dbReference>
<keyword evidence="7" id="KW-1185">Reference proteome</keyword>
<dbReference type="EMBL" id="JBHRXY010000024">
    <property type="protein sequence ID" value="MFC3631273.1"/>
    <property type="molecule type" value="Genomic_DNA"/>
</dbReference>
<keyword evidence="1" id="KW-0378">Hydrolase</keyword>
<dbReference type="Proteomes" id="UP001595539">
    <property type="component" value="Unassembled WGS sequence"/>
</dbReference>
<dbReference type="Gene3D" id="3.40.50.10810">
    <property type="entry name" value="Tandem AAA-ATPase domain"/>
    <property type="match status" value="1"/>
</dbReference>
<evidence type="ECO:0000256" key="1">
    <source>
        <dbReference type="ARBA" id="ARBA00022801"/>
    </source>
</evidence>
<reference evidence="7" key="1">
    <citation type="journal article" date="2019" name="Int. J. Syst. Evol. Microbiol.">
        <title>The Global Catalogue of Microorganisms (GCM) 10K type strain sequencing project: providing services to taxonomists for standard genome sequencing and annotation.</title>
        <authorList>
            <consortium name="The Broad Institute Genomics Platform"/>
            <consortium name="The Broad Institute Genome Sequencing Center for Infectious Disease"/>
            <person name="Wu L."/>
            <person name="Ma J."/>
        </authorList>
    </citation>
    <scope>NUCLEOTIDE SEQUENCE [LARGE SCALE GENOMIC DNA]</scope>
    <source>
        <strain evidence="7">KCTC 42473</strain>
    </source>
</reference>
<name>A0ABV7U858_9RHOB</name>
<dbReference type="InterPro" id="IPR001650">
    <property type="entry name" value="Helicase_C-like"/>
</dbReference>
<dbReference type="CDD" id="cd18793">
    <property type="entry name" value="SF2_C_SNF"/>
    <property type="match status" value="1"/>
</dbReference>
<dbReference type="InterPro" id="IPR027417">
    <property type="entry name" value="P-loop_NTPase"/>
</dbReference>
<dbReference type="InterPro" id="IPR049730">
    <property type="entry name" value="SNF2/RAD54-like_C"/>
</dbReference>
<dbReference type="RefSeq" id="WP_377763490.1">
    <property type="nucleotide sequence ID" value="NZ_JBHRXY010000024.1"/>
</dbReference>
<dbReference type="Pfam" id="PF04434">
    <property type="entry name" value="SWIM"/>
    <property type="match status" value="1"/>
</dbReference>
<dbReference type="PROSITE" id="PS51192">
    <property type="entry name" value="HELICASE_ATP_BIND_1"/>
    <property type="match status" value="1"/>
</dbReference>
<dbReference type="SMART" id="SM00490">
    <property type="entry name" value="HELICc"/>
    <property type="match status" value="1"/>
</dbReference>
<feature type="domain" description="SWIM-type" evidence="3">
    <location>
        <begin position="48"/>
        <end position="82"/>
    </location>
</feature>
<evidence type="ECO:0000313" key="7">
    <source>
        <dbReference type="Proteomes" id="UP001595539"/>
    </source>
</evidence>
<evidence type="ECO:0000259" key="5">
    <source>
        <dbReference type="PROSITE" id="PS51194"/>
    </source>
</evidence>
<dbReference type="Pfam" id="PF00176">
    <property type="entry name" value="SNF2-rel_dom"/>
    <property type="match status" value="1"/>
</dbReference>
<sequence length="1117" mass="123181">MMQLEDQFDRLTAERGRDYSRRGFVRSVDLLPNGHLQARVTNYRGRTYQQHIAVRDDLVEGICSCPIGYNCKHVAAALITWSERGSPGVGTGLSFATRNWLQSLATYAPRSELAVERPQDYPDTVKDRLLYVLMPTGSQVKIDIYKGRINATGTGLNQTIRRHDILREMRSVAPAKFIRPLDLDLLSALAQTRLWEAPYSYGLPELLRPRGEEVTALLRRLCDSGRFLHDTAPEAHLTWSDHLPDARLGWRMTADGNQQLGFEDEAGRALELRTLEGATIWLDRPGGLMGRLARAVDDAALRNLTSGPVVSPQEAEALGAVLPEVVAGMSLPPLRKTRRIKRAAEVRCARLTLGAELAKDGPRGWGNSHLLPTLTLRFAYDGIEVPEDGTDPRLVLAGEVVSLIRDHDWEASCRSRLLAAGALPVEELEVHWPNERMAGCDFVFAEGEMSLHLLRMTDKRDALHFAFGLLPALRDEGWEITETAKWPYRLSPEAASLSVSTRGERGESFGGQDWFSLGFTAEIGGQTLDIAPLLAACLEQIREDWEEVPDVETLRQQLSVRPIYLDRGKNSYAALDLSPLAPLLHLFLSHHAELGALHHPTDAGVARLVEEALEGSTVRFSDHAGILPLARHLDALARGENLHPPAGLTAQLRPYQAFGAAWMTGLVSAGFGAILADDMGLGKTVQTLALLQARREAGGTLPALLIVPTSLLHGWQVQAAQFAPELRLLVLHGPNRQALRKRLGEADLVITTYPLLARDRDWLAGQQWPLVILDEAHTLKNPASHLAKALREIPAQGRIALTGTPMENSLGDLWTLFDWVVPGLLGDRKRFQALFRTPIEKHGDAGAQARLNRRLRPFLLRRTKEEVAAELPPRTEILERVSLPKAQQGLYEAVRSAMDQRVREAIGSRGLAGARITVLDALLKLRQVCCDPTLVKTGAARSVTDSAKRDRLRELLAELVAEGRRVLVFSQFVEMLRLIEADLSAVGIASLSLTGETRDRAAVLDAFARGDAPVFLLSLKAGGVGLTLTEADTVILFDPWWNPAVERQAMDRAHRIGQTKPVFVHRLVAVGTVEEKILDLQARKQALADALFDENTDSSLPILDEATLQDLFAPLIG</sequence>
<dbReference type="InterPro" id="IPR038718">
    <property type="entry name" value="SNF2-like_sf"/>
</dbReference>
<organism evidence="6 7">
    <name type="scientific">Paracoccus angustae</name>
    <dbReference type="NCBI Taxonomy" id="1671480"/>
    <lineage>
        <taxon>Bacteria</taxon>
        <taxon>Pseudomonadati</taxon>
        <taxon>Pseudomonadota</taxon>
        <taxon>Alphaproteobacteria</taxon>
        <taxon>Rhodobacterales</taxon>
        <taxon>Paracoccaceae</taxon>
        <taxon>Paracoccus</taxon>
    </lineage>
</organism>
<protein>
    <submittedName>
        <fullName evidence="6">SNF2-related protein</fullName>
    </submittedName>
</protein>
<dbReference type="InterPro" id="IPR000330">
    <property type="entry name" value="SNF2_N"/>
</dbReference>
<keyword evidence="2" id="KW-0863">Zinc-finger</keyword>
<dbReference type="PROSITE" id="PS51194">
    <property type="entry name" value="HELICASE_CTER"/>
    <property type="match status" value="1"/>
</dbReference>
<evidence type="ECO:0000313" key="6">
    <source>
        <dbReference type="EMBL" id="MFC3631273.1"/>
    </source>
</evidence>
<dbReference type="InterPro" id="IPR007527">
    <property type="entry name" value="Znf_SWIM"/>
</dbReference>
<keyword evidence="2" id="KW-0862">Zinc</keyword>
<comment type="caution">
    <text evidence="6">The sequence shown here is derived from an EMBL/GenBank/DDBJ whole genome shotgun (WGS) entry which is preliminary data.</text>
</comment>
<evidence type="ECO:0000259" key="4">
    <source>
        <dbReference type="PROSITE" id="PS51192"/>
    </source>
</evidence>
<dbReference type="Pfam" id="PF00271">
    <property type="entry name" value="Helicase_C"/>
    <property type="match status" value="1"/>
</dbReference>
<accession>A0ABV7U858</accession>
<gene>
    <name evidence="6" type="ORF">ACFOM8_17695</name>
</gene>
<evidence type="ECO:0000256" key="2">
    <source>
        <dbReference type="PROSITE-ProRule" id="PRU00325"/>
    </source>
</evidence>
<dbReference type="PANTHER" id="PTHR10799">
    <property type="entry name" value="SNF2/RAD54 HELICASE FAMILY"/>
    <property type="match status" value="1"/>
</dbReference>
<dbReference type="InterPro" id="IPR014001">
    <property type="entry name" value="Helicase_ATP-bd"/>
</dbReference>